<dbReference type="Pfam" id="PF04358">
    <property type="entry name" value="DsrC"/>
    <property type="match status" value="1"/>
</dbReference>
<dbReference type="PANTHER" id="PTHR37010:SF1">
    <property type="entry name" value="SULFURTRANSFERASE TUSE"/>
    <property type="match status" value="1"/>
</dbReference>
<evidence type="ECO:0000256" key="4">
    <source>
        <dbReference type="ARBA" id="ARBA00025918"/>
    </source>
</evidence>
<evidence type="ECO:0000256" key="2">
    <source>
        <dbReference type="ARBA" id="ARBA00022490"/>
    </source>
</evidence>
<dbReference type="SUPFAM" id="SSF69721">
    <property type="entry name" value="DsrC, the gamma subunit of dissimilatory sulfite reductase"/>
    <property type="match status" value="1"/>
</dbReference>
<dbReference type="InterPro" id="IPR025526">
    <property type="entry name" value="DsrC-like_dom_sf"/>
</dbReference>
<dbReference type="OrthoDB" id="9786347at2"/>
<feature type="active site" description="Cysteine persulfide intermediate" evidence="6">
    <location>
        <position position="87"/>
    </location>
</feature>
<proteinExistence type="inferred from homology"/>
<evidence type="ECO:0000256" key="6">
    <source>
        <dbReference type="PIRSR" id="PIRSR006223-50"/>
    </source>
</evidence>
<sequence>MNNWNIQSAKYIAKKLNITLNKKHWKIIFCMRNFYKKYNFTPSTRIFLKYMKKQNISLTSQDLFILFPNGFMKYASQISGIPRNNNCF</sequence>
<dbReference type="InterPro" id="IPR042072">
    <property type="entry name" value="DsrC-like_C"/>
</dbReference>
<dbReference type="GO" id="GO:0005737">
    <property type="term" value="C:cytoplasm"/>
    <property type="evidence" value="ECO:0007669"/>
    <property type="project" value="UniProtKB-SubCell"/>
</dbReference>
<keyword evidence="2" id="KW-0963">Cytoplasm</keyword>
<dbReference type="InterPro" id="IPR007453">
    <property type="entry name" value="DsrC/TusE"/>
</dbReference>
<dbReference type="GO" id="GO:0097163">
    <property type="term" value="F:sulfur carrier activity"/>
    <property type="evidence" value="ECO:0007669"/>
    <property type="project" value="TreeGrafter"/>
</dbReference>
<evidence type="ECO:0000256" key="3">
    <source>
        <dbReference type="ARBA" id="ARBA00025277"/>
    </source>
</evidence>
<comment type="function">
    <text evidence="3">Part of a sulfur-relay system required for 2-thiolation of 5-methylaminomethyl-2-thiouridine (mnm(5)s(2)U) at tRNA wobble positions. Could accept sulfur from TusD.</text>
</comment>
<evidence type="ECO:0000313" key="8">
    <source>
        <dbReference type="Proteomes" id="UP000294404"/>
    </source>
</evidence>
<dbReference type="EMBL" id="LR217695">
    <property type="protein sequence ID" value="VFP78274.1"/>
    <property type="molecule type" value="Genomic_DNA"/>
</dbReference>
<dbReference type="AlphaFoldDB" id="A0A451CY58"/>
<dbReference type="Proteomes" id="UP000294404">
    <property type="component" value="Chromosome"/>
</dbReference>
<keyword evidence="5 7" id="KW-0808">Transferase</keyword>
<evidence type="ECO:0000256" key="1">
    <source>
        <dbReference type="ARBA" id="ARBA00004496"/>
    </source>
</evidence>
<comment type="similarity">
    <text evidence="5">Belongs to the dsrC/tusE family.</text>
</comment>
<comment type="subcellular location">
    <subcellularLocation>
        <location evidence="1">Cytoplasm</location>
    </subcellularLocation>
</comment>
<comment type="subunit">
    <text evidence="4">Interacts with the TusBCD complex. Interacts with MnmA.</text>
</comment>
<dbReference type="Gene3D" id="1.10.10.370">
    <property type="entry name" value="DsrC-like protein, C-terminal domain"/>
    <property type="match status" value="1"/>
</dbReference>
<protein>
    <recommendedName>
        <fullName evidence="5">Sulfurtransferase</fullName>
        <ecNumber evidence="5">2.8.1.-</ecNumber>
    </recommendedName>
</protein>
<dbReference type="GO" id="GO:0002143">
    <property type="term" value="P:tRNA wobble position uridine thiolation"/>
    <property type="evidence" value="ECO:0007669"/>
    <property type="project" value="TreeGrafter"/>
</dbReference>
<accession>A0A451CY58</accession>
<dbReference type="NCBIfam" id="TIGR03342">
    <property type="entry name" value="dsrC_tusE_dsvC"/>
    <property type="match status" value="1"/>
</dbReference>
<evidence type="ECO:0000313" key="7">
    <source>
        <dbReference type="EMBL" id="VFP78274.1"/>
    </source>
</evidence>
<name>A0A451CY58_9GAMM</name>
<gene>
    <name evidence="7" type="primary">tusE</name>
    <name evidence="7" type="ORF">BUCICUMA2628_295</name>
</gene>
<evidence type="ECO:0000256" key="5">
    <source>
        <dbReference type="PIRNR" id="PIRNR006223"/>
    </source>
</evidence>
<dbReference type="PANTHER" id="PTHR37010">
    <property type="entry name" value="SULFURTRANSFERASE TUSE"/>
    <property type="match status" value="1"/>
</dbReference>
<dbReference type="PIRSF" id="PIRSF006223">
    <property type="entry name" value="DsrC_TusE"/>
    <property type="match status" value="1"/>
</dbReference>
<dbReference type="RefSeq" id="WP_154027572.1">
    <property type="nucleotide sequence ID" value="NZ_LR217695.1"/>
</dbReference>
<reference evidence="7 8" key="1">
    <citation type="submission" date="2019-02" db="EMBL/GenBank/DDBJ databases">
        <authorList>
            <person name="Manzano-Marin A."/>
            <person name="Manzano-Marin A."/>
        </authorList>
    </citation>
    <scope>NUCLEOTIDE SEQUENCE [LARGE SCALE GENOMIC DNA]</scope>
    <source>
        <strain evidence="7 8">BuCicuneomaculata</strain>
    </source>
</reference>
<organism evidence="7 8">
    <name type="scientific">Buchnera aphidicola</name>
    <name type="common">Cinara cuneomaculata</name>
    <dbReference type="NCBI Taxonomy" id="1660040"/>
    <lineage>
        <taxon>Bacteria</taxon>
        <taxon>Pseudomonadati</taxon>
        <taxon>Pseudomonadota</taxon>
        <taxon>Gammaproteobacteria</taxon>
        <taxon>Enterobacterales</taxon>
        <taxon>Erwiniaceae</taxon>
        <taxon>Buchnera</taxon>
    </lineage>
</organism>
<dbReference type="GO" id="GO:0016740">
    <property type="term" value="F:transferase activity"/>
    <property type="evidence" value="ECO:0007669"/>
    <property type="project" value="UniProtKB-KW"/>
</dbReference>
<dbReference type="EC" id="2.8.1.-" evidence="5"/>